<reference evidence="14" key="1">
    <citation type="journal article" date="2019" name="Int. J. Syst. Evol. Microbiol.">
        <title>The Global Catalogue of Microorganisms (GCM) 10K type strain sequencing project: providing services to taxonomists for standard genome sequencing and annotation.</title>
        <authorList>
            <consortium name="The Broad Institute Genomics Platform"/>
            <consortium name="The Broad Institute Genome Sequencing Center for Infectious Disease"/>
            <person name="Wu L."/>
            <person name="Ma J."/>
        </authorList>
    </citation>
    <scope>NUCLEOTIDE SEQUENCE [LARGE SCALE GENOMIC DNA]</scope>
    <source>
        <strain evidence="14">CCUG 60527</strain>
    </source>
</reference>
<feature type="domain" description="CBS" evidence="12">
    <location>
        <begin position="533"/>
        <end position="590"/>
    </location>
</feature>
<protein>
    <submittedName>
        <fullName evidence="13">Chloride channel protein</fullName>
    </submittedName>
</protein>
<feature type="transmembrane region" description="Helical" evidence="11">
    <location>
        <begin position="234"/>
        <end position="251"/>
    </location>
</feature>
<dbReference type="EMBL" id="JBHTJR010000030">
    <property type="protein sequence ID" value="MFD0992694.1"/>
    <property type="molecule type" value="Genomic_DNA"/>
</dbReference>
<dbReference type="SUPFAM" id="SSF81340">
    <property type="entry name" value="Clc chloride channel"/>
    <property type="match status" value="1"/>
</dbReference>
<evidence type="ECO:0000256" key="3">
    <source>
        <dbReference type="ARBA" id="ARBA00022692"/>
    </source>
</evidence>
<feature type="transmembrane region" description="Helical" evidence="11">
    <location>
        <begin position="160"/>
        <end position="185"/>
    </location>
</feature>
<dbReference type="RefSeq" id="WP_386106237.1">
    <property type="nucleotide sequence ID" value="NZ_JBHTJR010000030.1"/>
</dbReference>
<dbReference type="Gene3D" id="3.10.580.10">
    <property type="entry name" value="CBS-domain"/>
    <property type="match status" value="1"/>
</dbReference>
<dbReference type="SUPFAM" id="SSF54631">
    <property type="entry name" value="CBS-domain pair"/>
    <property type="match status" value="1"/>
</dbReference>
<feature type="transmembrane region" description="Helical" evidence="11">
    <location>
        <begin position="24"/>
        <end position="42"/>
    </location>
</feature>
<dbReference type="CDD" id="cd02205">
    <property type="entry name" value="CBS_pair_SF"/>
    <property type="match status" value="1"/>
</dbReference>
<evidence type="ECO:0000313" key="13">
    <source>
        <dbReference type="EMBL" id="MFD0992694.1"/>
    </source>
</evidence>
<evidence type="ECO:0000256" key="11">
    <source>
        <dbReference type="SAM" id="Phobius"/>
    </source>
</evidence>
<dbReference type="Gene3D" id="1.10.3080.10">
    <property type="entry name" value="Clc chloride channel"/>
    <property type="match status" value="1"/>
</dbReference>
<dbReference type="PANTHER" id="PTHR43427:SF6">
    <property type="entry name" value="CHLORIDE CHANNEL PROTEIN CLC-E"/>
    <property type="match status" value="1"/>
</dbReference>
<dbReference type="PROSITE" id="PS51371">
    <property type="entry name" value="CBS"/>
    <property type="match status" value="2"/>
</dbReference>
<feature type="transmembrane region" description="Helical" evidence="11">
    <location>
        <begin position="272"/>
        <end position="290"/>
    </location>
</feature>
<evidence type="ECO:0000256" key="10">
    <source>
        <dbReference type="PROSITE-ProRule" id="PRU00703"/>
    </source>
</evidence>
<keyword evidence="10" id="KW-0129">CBS domain</keyword>
<feature type="transmembrane region" description="Helical" evidence="11">
    <location>
        <begin position="382"/>
        <end position="405"/>
    </location>
</feature>
<organism evidence="13 14">
    <name type="scientific">Tenacibaculum geojense</name>
    <dbReference type="NCBI Taxonomy" id="915352"/>
    <lineage>
        <taxon>Bacteria</taxon>
        <taxon>Pseudomonadati</taxon>
        <taxon>Bacteroidota</taxon>
        <taxon>Flavobacteriia</taxon>
        <taxon>Flavobacteriales</taxon>
        <taxon>Flavobacteriaceae</taxon>
        <taxon>Tenacibaculum</taxon>
    </lineage>
</organism>
<keyword evidence="8" id="KW-0868">Chloride</keyword>
<evidence type="ECO:0000259" key="12">
    <source>
        <dbReference type="PROSITE" id="PS51371"/>
    </source>
</evidence>
<evidence type="ECO:0000256" key="8">
    <source>
        <dbReference type="ARBA" id="ARBA00023214"/>
    </source>
</evidence>
<dbReference type="Pfam" id="PF00654">
    <property type="entry name" value="Voltage_CLC"/>
    <property type="match status" value="1"/>
</dbReference>
<gene>
    <name evidence="13" type="ORF">ACFQ1U_05715</name>
</gene>
<evidence type="ECO:0000313" key="14">
    <source>
        <dbReference type="Proteomes" id="UP001597062"/>
    </source>
</evidence>
<comment type="subcellular location">
    <subcellularLocation>
        <location evidence="1">Membrane</location>
        <topology evidence="1">Multi-pass membrane protein</topology>
    </subcellularLocation>
</comment>
<keyword evidence="5" id="KW-0406">Ion transport</keyword>
<evidence type="ECO:0000256" key="5">
    <source>
        <dbReference type="ARBA" id="ARBA00023065"/>
    </source>
</evidence>
<keyword evidence="6 11" id="KW-0472">Membrane</keyword>
<evidence type="ECO:0000256" key="4">
    <source>
        <dbReference type="ARBA" id="ARBA00022989"/>
    </source>
</evidence>
<dbReference type="InterPro" id="IPR000644">
    <property type="entry name" value="CBS_dom"/>
</dbReference>
<keyword evidence="4 11" id="KW-1133">Transmembrane helix</keyword>
<keyword evidence="7" id="KW-0869">Chloride channel</keyword>
<dbReference type="InterPro" id="IPR050368">
    <property type="entry name" value="ClC-type_chloride_channel"/>
</dbReference>
<dbReference type="InterPro" id="IPR001807">
    <property type="entry name" value="ClC"/>
</dbReference>
<dbReference type="InterPro" id="IPR046342">
    <property type="entry name" value="CBS_dom_sf"/>
</dbReference>
<keyword evidence="9" id="KW-0407">Ion channel</keyword>
<proteinExistence type="predicted"/>
<keyword evidence="2" id="KW-0813">Transport</keyword>
<feature type="transmembrane region" description="Helical" evidence="11">
    <location>
        <begin position="321"/>
        <end position="338"/>
    </location>
</feature>
<feature type="domain" description="CBS" evidence="12">
    <location>
        <begin position="463"/>
        <end position="525"/>
    </location>
</feature>
<sequence length="593" mass="65506">MITSKNILKQILIWRYKHFSERQFIYILSVLVGFLAGLGTLALKNLTYFFHWVLEGNLIKEYHYSLYFLFPIIGLFLVYAIKNYLLQKEIGHGISTTLRSISTKNGIIEQYKMYASLITAPITVGFGGSVGLQGPAVSTGAALGSGVAQLFHMNMKTRMLLIGCATAGAMSSMFQAPIAAIIFAVEIFSLDMAFGSLVPLLLASVAAVITSYFFLGHDVLFGVTLQDTFQINDLLFYVLLAVFTGFASVYFSKIYFKIINFFKRFSSPFKRLIWGGLAIGLLLFLIPPLYGEGYGIINNLLTNNSEAALKDLPYNIDFSNVWMLIIFLLLIGVLKVVAMTTTFAAGGVGGIFIPTLVMGSALGNVSAKIINQFGFSVSETNFTLIGMTGLMAGVLHAPLTAIFLIAEITGGYDLFVPLMLVAAISYAITKYFIENSIYTVELAEKGELITHNKDKNVMMMMDMEKVVETNFISIHAEMTLGEMLQEAVAVSSRNIFPVVDKEDAFLGIVLLDDIRPIMFDHTLYTNVKVVDFMKSAPALIFKTDTTEIVMDKFKESGAWNLPVVCNQNKYVGFISKSKLLSAYRAKLLEVTNS</sequence>
<feature type="transmembrane region" description="Helical" evidence="11">
    <location>
        <begin position="412"/>
        <end position="433"/>
    </location>
</feature>
<feature type="transmembrane region" description="Helical" evidence="11">
    <location>
        <begin position="343"/>
        <end position="362"/>
    </location>
</feature>
<evidence type="ECO:0000256" key="7">
    <source>
        <dbReference type="ARBA" id="ARBA00023173"/>
    </source>
</evidence>
<dbReference type="InterPro" id="IPR014743">
    <property type="entry name" value="Cl-channel_core"/>
</dbReference>
<dbReference type="Pfam" id="PF00571">
    <property type="entry name" value="CBS"/>
    <property type="match status" value="2"/>
</dbReference>
<dbReference type="PRINTS" id="PR00762">
    <property type="entry name" value="CLCHANNEL"/>
</dbReference>
<dbReference type="PANTHER" id="PTHR43427">
    <property type="entry name" value="CHLORIDE CHANNEL PROTEIN CLC-E"/>
    <property type="match status" value="1"/>
</dbReference>
<dbReference type="Proteomes" id="UP001597062">
    <property type="component" value="Unassembled WGS sequence"/>
</dbReference>
<feature type="transmembrane region" description="Helical" evidence="11">
    <location>
        <begin position="113"/>
        <end position="132"/>
    </location>
</feature>
<comment type="caution">
    <text evidence="13">The sequence shown here is derived from an EMBL/GenBank/DDBJ whole genome shotgun (WGS) entry which is preliminary data.</text>
</comment>
<evidence type="ECO:0000256" key="6">
    <source>
        <dbReference type="ARBA" id="ARBA00023136"/>
    </source>
</evidence>
<feature type="transmembrane region" description="Helical" evidence="11">
    <location>
        <begin position="62"/>
        <end position="81"/>
    </location>
</feature>
<evidence type="ECO:0000256" key="9">
    <source>
        <dbReference type="ARBA" id="ARBA00023303"/>
    </source>
</evidence>
<evidence type="ECO:0000256" key="1">
    <source>
        <dbReference type="ARBA" id="ARBA00004141"/>
    </source>
</evidence>
<accession>A0ABW3JQG1</accession>
<keyword evidence="3 11" id="KW-0812">Transmembrane</keyword>
<keyword evidence="14" id="KW-1185">Reference proteome</keyword>
<name>A0ABW3JQG1_9FLAO</name>
<feature type="transmembrane region" description="Helical" evidence="11">
    <location>
        <begin position="192"/>
        <end position="214"/>
    </location>
</feature>
<dbReference type="CDD" id="cd00400">
    <property type="entry name" value="Voltage_gated_ClC"/>
    <property type="match status" value="1"/>
</dbReference>
<evidence type="ECO:0000256" key="2">
    <source>
        <dbReference type="ARBA" id="ARBA00022448"/>
    </source>
</evidence>